<dbReference type="InterPro" id="IPR013087">
    <property type="entry name" value="Znf_C2H2_type"/>
</dbReference>
<feature type="compositionally biased region" description="Low complexity" evidence="2">
    <location>
        <begin position="456"/>
        <end position="478"/>
    </location>
</feature>
<accession>A0A177D2U6</accession>
<feature type="domain" description="C2H2-type" evidence="3">
    <location>
        <begin position="193"/>
        <end position="224"/>
    </location>
</feature>
<organism evidence="4 5">
    <name type="scientific">Alternaria alternata</name>
    <name type="common">Alternaria rot fungus</name>
    <name type="synonym">Torula alternata</name>
    <dbReference type="NCBI Taxonomy" id="5599"/>
    <lineage>
        <taxon>Eukaryota</taxon>
        <taxon>Fungi</taxon>
        <taxon>Dikarya</taxon>
        <taxon>Ascomycota</taxon>
        <taxon>Pezizomycotina</taxon>
        <taxon>Dothideomycetes</taxon>
        <taxon>Pleosporomycetidae</taxon>
        <taxon>Pleosporales</taxon>
        <taxon>Pleosporineae</taxon>
        <taxon>Pleosporaceae</taxon>
        <taxon>Alternaria</taxon>
        <taxon>Alternaria sect. Alternaria</taxon>
        <taxon>Alternaria alternata complex</taxon>
    </lineage>
</organism>
<feature type="region of interest" description="Disordered" evidence="2">
    <location>
        <begin position="762"/>
        <end position="819"/>
    </location>
</feature>
<sequence>MALPSVSVPESRDPCIDQFDVTEPLESNNQVPAYRWSDIVLRNDSDISHEPRPLNPPRDLYLPPLRHYPPLKGGFNKLTYGDSRDFSPPLDRVSSNPTDIRSNREESSNREVILNSVLGVPSDRSASRWLSNGPLSDGLGDSLTPKDPVFESRFSLKGTSISADSGYGGSEATRSTHSRSRDELLKKRGELRWCCQLCHRSFDTQRRLRSHERLRHGIHGGTEGHRRLRSWYSSEDSDEITSFGVHYLHKLGYYLSKLRSQLPEGSPILLAHKINGVSTSFKVHKYDATNINVNVYNTVGPQPPTLPTNSGVAQLGSFPSDIRKSQAGPQYEQLQPPPLSRQVFKARGMSASPAMDHDNMDAIMDQQPVPTIEAPEIMSDPHTPLILPPSENSAHSSSKDEVKLMDYQEYNTTDELGKAEVDDDSDSECDNNTWNCFQRDALPSFLPYVRSYDADTSSPYGDSPDSGSTTSGTKSDTPASSASGLTGGNGLQGNGYTSSSAVIGASNNSNDPNLRIKDVIRASFASDPQPLPLICWYAAAGIACTAKYVKMSTEVRHLWNDHAWGKKRQGPHHRLPDACQRCKRLFCNQQLLEEHVLAVIPCRTLSSVELEDLNREPKTLGISLDCKEAIDDLRNRIDKEMKVNKVPALYNSETMALLKQRVESNLLLYINGSQASEKTARSQLWKWYMIFKKLRPDDEVPGNPFIPARQPARFEGKSRADARLMFMRNLAQEECLSALDDDQRRALGCVFLDTVEMLGLNEANKGRRSAQNTSRNPRKRQRSSPSDNHGSVSDSVDPIVAPTTPALAPAPIPVEVPRSVQNPMDFTNPTFTLPEAQDQLLPQTPSSDPRSFMPSTHDLWLLQQQNQQHSRQQEAEESHSLFSTGDFDYINLSTDYGGLSEFGTRDR</sequence>
<evidence type="ECO:0000313" key="4">
    <source>
        <dbReference type="EMBL" id="OAG13781.1"/>
    </source>
</evidence>
<gene>
    <name evidence="4" type="ORF">CC77DRAFT_594087</name>
</gene>
<dbReference type="RefSeq" id="XP_018379202.1">
    <property type="nucleotide sequence ID" value="XM_018532398.1"/>
</dbReference>
<reference evidence="4 5" key="1">
    <citation type="submission" date="2016-05" db="EMBL/GenBank/DDBJ databases">
        <title>Comparative analysis of secretome profiles of manganese(II)-oxidizing ascomycete fungi.</title>
        <authorList>
            <consortium name="DOE Joint Genome Institute"/>
            <person name="Zeiner C.A."/>
            <person name="Purvine S.O."/>
            <person name="Zink E.M."/>
            <person name="Wu S."/>
            <person name="Pasa-Tolic L."/>
            <person name="Chaput D.L."/>
            <person name="Haridas S."/>
            <person name="Grigoriev I.V."/>
            <person name="Santelli C.M."/>
            <person name="Hansel C.M."/>
        </authorList>
    </citation>
    <scope>NUCLEOTIDE SEQUENCE [LARGE SCALE GENOMIC DNA]</scope>
    <source>
        <strain evidence="4 5">SRC1lrK2f</strain>
    </source>
</reference>
<name>A0A177D2U6_ALTAL</name>
<keyword evidence="1" id="KW-0863">Zinc-finger</keyword>
<evidence type="ECO:0000259" key="3">
    <source>
        <dbReference type="PROSITE" id="PS50157"/>
    </source>
</evidence>
<dbReference type="Proteomes" id="UP000077248">
    <property type="component" value="Unassembled WGS sequence"/>
</dbReference>
<proteinExistence type="predicted"/>
<dbReference type="KEGG" id="aalt:CC77DRAFT_594087"/>
<evidence type="ECO:0000256" key="2">
    <source>
        <dbReference type="SAM" id="MobiDB-lite"/>
    </source>
</evidence>
<keyword evidence="1" id="KW-0862">Zinc</keyword>
<dbReference type="PROSITE" id="PS50157">
    <property type="entry name" value="ZINC_FINGER_C2H2_2"/>
    <property type="match status" value="1"/>
</dbReference>
<keyword evidence="5" id="KW-1185">Reference proteome</keyword>
<evidence type="ECO:0000313" key="5">
    <source>
        <dbReference type="Proteomes" id="UP000077248"/>
    </source>
</evidence>
<feature type="region of interest" description="Disordered" evidence="2">
    <location>
        <begin position="455"/>
        <end position="491"/>
    </location>
</feature>
<dbReference type="GO" id="GO:0008270">
    <property type="term" value="F:zinc ion binding"/>
    <property type="evidence" value="ECO:0007669"/>
    <property type="project" value="UniProtKB-KW"/>
</dbReference>
<feature type="compositionally biased region" description="Polar residues" evidence="2">
    <location>
        <begin position="783"/>
        <end position="794"/>
    </location>
</feature>
<dbReference type="GeneID" id="29117992"/>
<feature type="compositionally biased region" description="Low complexity" evidence="2">
    <location>
        <begin position="798"/>
        <end position="807"/>
    </location>
</feature>
<dbReference type="PROSITE" id="PS00028">
    <property type="entry name" value="ZINC_FINGER_C2H2_1"/>
    <property type="match status" value="1"/>
</dbReference>
<keyword evidence="1" id="KW-0479">Metal-binding</keyword>
<evidence type="ECO:0000256" key="1">
    <source>
        <dbReference type="PROSITE-ProRule" id="PRU00042"/>
    </source>
</evidence>
<dbReference type="EMBL" id="KV441506">
    <property type="protein sequence ID" value="OAG13781.1"/>
    <property type="molecule type" value="Genomic_DNA"/>
</dbReference>
<dbReference type="AlphaFoldDB" id="A0A177D2U6"/>
<protein>
    <recommendedName>
        <fullName evidence="3">C2H2-type domain-containing protein</fullName>
    </recommendedName>
</protein>
<feature type="region of interest" description="Disordered" evidence="2">
    <location>
        <begin position="82"/>
        <end position="108"/>
    </location>
</feature>
<dbReference type="VEuPathDB" id="FungiDB:CC77DRAFT_594087"/>